<dbReference type="Proteomes" id="UP000621510">
    <property type="component" value="Unassembled WGS sequence"/>
</dbReference>
<protein>
    <submittedName>
        <fullName evidence="3">Helix-turn-helix domain-containing protein</fullName>
    </submittedName>
</protein>
<dbReference type="CDD" id="cd00093">
    <property type="entry name" value="HTH_XRE"/>
    <property type="match status" value="1"/>
</dbReference>
<name>A0ABS1Q746_9ACTN</name>
<dbReference type="SMART" id="SM00530">
    <property type="entry name" value="HTH_XRE"/>
    <property type="match status" value="1"/>
</dbReference>
<feature type="domain" description="HTH cro/C1-type" evidence="2">
    <location>
        <begin position="194"/>
        <end position="240"/>
    </location>
</feature>
<evidence type="ECO:0000313" key="3">
    <source>
        <dbReference type="EMBL" id="MBL1120481.1"/>
    </source>
</evidence>
<evidence type="ECO:0000313" key="4">
    <source>
        <dbReference type="Proteomes" id="UP000621510"/>
    </source>
</evidence>
<dbReference type="RefSeq" id="WP_201858241.1">
    <property type="nucleotide sequence ID" value="NZ_JAERRG010000052.1"/>
</dbReference>
<dbReference type="Gene3D" id="1.10.260.40">
    <property type="entry name" value="lambda repressor-like DNA-binding domains"/>
    <property type="match status" value="1"/>
</dbReference>
<dbReference type="PROSITE" id="PS50943">
    <property type="entry name" value="HTH_CROC1"/>
    <property type="match status" value="1"/>
</dbReference>
<gene>
    <name evidence="3" type="ORF">JK364_50555</name>
</gene>
<proteinExistence type="predicted"/>
<organism evidence="3 4">
    <name type="scientific">Streptomyces endocoffeicus</name>
    <dbReference type="NCBI Taxonomy" id="2898945"/>
    <lineage>
        <taxon>Bacteria</taxon>
        <taxon>Bacillati</taxon>
        <taxon>Actinomycetota</taxon>
        <taxon>Actinomycetes</taxon>
        <taxon>Kitasatosporales</taxon>
        <taxon>Streptomycetaceae</taxon>
        <taxon>Streptomyces</taxon>
    </lineage>
</organism>
<keyword evidence="4" id="KW-1185">Reference proteome</keyword>
<reference evidence="3 4" key="1">
    <citation type="submission" date="2021-01" db="EMBL/GenBank/DDBJ databases">
        <title>WGS of actinomycetes isolated from Thailand.</title>
        <authorList>
            <person name="Thawai C."/>
        </authorList>
    </citation>
    <scope>NUCLEOTIDE SEQUENCE [LARGE SCALE GENOMIC DNA]</scope>
    <source>
        <strain evidence="3 4">CA3R110</strain>
    </source>
</reference>
<dbReference type="InterPro" id="IPR010982">
    <property type="entry name" value="Lambda_DNA-bd_dom_sf"/>
</dbReference>
<accession>A0ABS1Q746</accession>
<dbReference type="EMBL" id="JAERRG010000052">
    <property type="protein sequence ID" value="MBL1120481.1"/>
    <property type="molecule type" value="Genomic_DNA"/>
</dbReference>
<sequence length="356" mass="38786">MGGNSPRYEDCRHCQESFVQKEGPGRKKAYCSIACRQKAQRKRDGRSTQRARADHPLGRHIAEELQVLAASLLEVEYDGQPLEVLLRTAEEVAREVEYYVAAAVQDARSKGAGWGSVADAANVSTTTARTTWAESKVRRQLERRAADRAERRPRAAAPHAEGLSPEQGKALSQASERASAKLASALLYLHQASGLTIKCVAQHTSLSPSHVSRLLSGERTPTWSVLCTLVRLCGGDPADLRVLFENAHGLVPLTRHAVPDAAERLLAALQGLYLAAGRPEYGRVRHASHGVLTTQDIRDILEGQMVPTWEATSALVSALDAWPADIRPLWEAVHYAFLVCLDPVPHESAVPRPDGG</sequence>
<evidence type="ECO:0000256" key="1">
    <source>
        <dbReference type="SAM" id="MobiDB-lite"/>
    </source>
</evidence>
<comment type="caution">
    <text evidence="3">The sequence shown here is derived from an EMBL/GenBank/DDBJ whole genome shotgun (WGS) entry which is preliminary data.</text>
</comment>
<feature type="region of interest" description="Disordered" evidence="1">
    <location>
        <begin position="134"/>
        <end position="174"/>
    </location>
</feature>
<evidence type="ECO:0000259" key="2">
    <source>
        <dbReference type="PROSITE" id="PS50943"/>
    </source>
</evidence>
<dbReference type="InterPro" id="IPR001387">
    <property type="entry name" value="Cro/C1-type_HTH"/>
</dbReference>
<feature type="compositionally biased region" description="Basic and acidic residues" evidence="1">
    <location>
        <begin position="135"/>
        <end position="153"/>
    </location>
</feature>
<dbReference type="SUPFAM" id="SSF47413">
    <property type="entry name" value="lambda repressor-like DNA-binding domains"/>
    <property type="match status" value="1"/>
</dbReference>
<dbReference type="Pfam" id="PF13560">
    <property type="entry name" value="HTH_31"/>
    <property type="match status" value="1"/>
</dbReference>